<dbReference type="PRINTS" id="PR00922">
    <property type="entry name" value="DADACBPTASE3"/>
</dbReference>
<dbReference type="PROSITE" id="PS51318">
    <property type="entry name" value="TAT"/>
    <property type="match status" value="1"/>
</dbReference>
<dbReference type="Proteomes" id="UP000518288">
    <property type="component" value="Unassembled WGS sequence"/>
</dbReference>
<keyword evidence="2 3" id="KW-0378">Hydrolase</keyword>
<gene>
    <name evidence="3" type="ORF">BDD16_004323</name>
</gene>
<proteinExistence type="inferred from homology"/>
<dbReference type="InterPro" id="IPR012338">
    <property type="entry name" value="Beta-lactam/transpept-like"/>
</dbReference>
<dbReference type="PANTHER" id="PTHR30023">
    <property type="entry name" value="D-ALANYL-D-ALANINE CARBOXYPEPTIDASE"/>
    <property type="match status" value="1"/>
</dbReference>
<name>A0A7Y9U8W5_9BURK</name>
<protein>
    <submittedName>
        <fullName evidence="3">D-alanyl-D-alanine carboxypeptidase/D-alanyl-D-alanine-endopeptidase (Penicillin-binding protein 4)</fullName>
        <ecNumber evidence="3">3.4.16.4</ecNumber>
        <ecNumber evidence="3">3.4.21.-</ecNumber>
    </submittedName>
</protein>
<comment type="caution">
    <text evidence="3">The sequence shown here is derived from an EMBL/GenBank/DDBJ whole genome shotgun (WGS) entry which is preliminary data.</text>
</comment>
<dbReference type="InterPro" id="IPR006311">
    <property type="entry name" value="TAT_signal"/>
</dbReference>
<dbReference type="PANTHER" id="PTHR30023:SF0">
    <property type="entry name" value="PENICILLIN-SENSITIVE CARBOXYPEPTIDASE A"/>
    <property type="match status" value="1"/>
</dbReference>
<dbReference type="GO" id="GO:0006508">
    <property type="term" value="P:proteolysis"/>
    <property type="evidence" value="ECO:0007669"/>
    <property type="project" value="InterPro"/>
</dbReference>
<keyword evidence="4" id="KW-1185">Reference proteome</keyword>
<sequence>MRASDSPEHPSRRHWLALAVAASTGLTAGPLQARGRRAAPAALPAPLAEPVDVLPAGLKERLVETGLSLDGFGLHVQALDGAAAVLSWQAGRPFVLASTSKLITSMAALDLLGPAYRWRTRAYLSGPLTNGRLLGDLVIRGGGDASLTSQDLLAWFQELRAQGLQEVWGDIILNRDAFSLRPQDLSSTPEPSPDRPHHVRPDALALDAGVVRVAVQSDSGGRANIQVTPALHDVKLINALGRGGACVANAVYRDVEGTPQPQLQINGQWSPRCGAQQIKFSPVSMRDLGLRAIEGLWLQVGGVLRGRVVEHSASSPVPWQLADAQAAAPYSEHLSEPLSRQLIEMNKRSDNLVARHLMLSLASDFPNRPATADAAQARVREWLTRKGVRRELVGLDTGSGLSRLERATPQAMVHLLSRAARGPQGKLLLKSLPIAGVDGTLEGRLRGGAAEGQAWLKTGTLLDTRGLAGYARTRSGRMLGVCLLANHAENVAAATPALDACVEWAARLA</sequence>
<reference evidence="3 4" key="1">
    <citation type="submission" date="2020-07" db="EMBL/GenBank/DDBJ databases">
        <title>Genomic Encyclopedia of Archaeal and Bacterial Type Strains, Phase II (KMG-II): from individual species to whole genera.</title>
        <authorList>
            <person name="Goeker M."/>
        </authorList>
    </citation>
    <scope>NUCLEOTIDE SEQUENCE [LARGE SCALE GENOMIC DNA]</scope>
    <source>
        <strain evidence="3 4">DSM 21226</strain>
    </source>
</reference>
<organism evidence="3 4">
    <name type="scientific">Sphaerotilus montanus</name>
    <dbReference type="NCBI Taxonomy" id="522889"/>
    <lineage>
        <taxon>Bacteria</taxon>
        <taxon>Pseudomonadati</taxon>
        <taxon>Pseudomonadota</taxon>
        <taxon>Betaproteobacteria</taxon>
        <taxon>Burkholderiales</taxon>
        <taxon>Sphaerotilaceae</taxon>
        <taxon>Sphaerotilus</taxon>
    </lineage>
</organism>
<dbReference type="RefSeq" id="WP_179635873.1">
    <property type="nucleotide sequence ID" value="NZ_JACCFH010000001.1"/>
</dbReference>
<dbReference type="GO" id="GO:0000270">
    <property type="term" value="P:peptidoglycan metabolic process"/>
    <property type="evidence" value="ECO:0007669"/>
    <property type="project" value="TreeGrafter"/>
</dbReference>
<comment type="similarity">
    <text evidence="1">Belongs to the peptidase S13 family.</text>
</comment>
<evidence type="ECO:0000313" key="3">
    <source>
        <dbReference type="EMBL" id="NYG35337.1"/>
    </source>
</evidence>
<dbReference type="GO" id="GO:0009002">
    <property type="term" value="F:serine-type D-Ala-D-Ala carboxypeptidase activity"/>
    <property type="evidence" value="ECO:0007669"/>
    <property type="project" value="UniProtKB-EC"/>
</dbReference>
<dbReference type="EC" id="3.4.21.-" evidence="3"/>
<evidence type="ECO:0000256" key="1">
    <source>
        <dbReference type="ARBA" id="ARBA00006096"/>
    </source>
</evidence>
<evidence type="ECO:0000256" key="2">
    <source>
        <dbReference type="ARBA" id="ARBA00022801"/>
    </source>
</evidence>
<dbReference type="EMBL" id="JACCFH010000001">
    <property type="protein sequence ID" value="NYG35337.1"/>
    <property type="molecule type" value="Genomic_DNA"/>
</dbReference>
<dbReference type="NCBIfam" id="TIGR00666">
    <property type="entry name" value="PBP4"/>
    <property type="match status" value="1"/>
</dbReference>
<dbReference type="AlphaFoldDB" id="A0A7Y9U8W5"/>
<dbReference type="Gene3D" id="3.50.80.20">
    <property type="entry name" value="D-Ala-D-Ala carboxypeptidase C, peptidase S13"/>
    <property type="match status" value="1"/>
</dbReference>
<dbReference type="Pfam" id="PF02113">
    <property type="entry name" value="Peptidase_S13"/>
    <property type="match status" value="1"/>
</dbReference>
<dbReference type="InterPro" id="IPR000667">
    <property type="entry name" value="Peptidase_S13"/>
</dbReference>
<keyword evidence="3" id="KW-0645">Protease</keyword>
<dbReference type="Gene3D" id="3.40.710.10">
    <property type="entry name" value="DD-peptidase/beta-lactamase superfamily"/>
    <property type="match status" value="1"/>
</dbReference>
<dbReference type="EC" id="3.4.16.4" evidence="3"/>
<accession>A0A7Y9U8W5</accession>
<dbReference type="SUPFAM" id="SSF56601">
    <property type="entry name" value="beta-lactamase/transpeptidase-like"/>
    <property type="match status" value="1"/>
</dbReference>
<evidence type="ECO:0000313" key="4">
    <source>
        <dbReference type="Proteomes" id="UP000518288"/>
    </source>
</evidence>
<keyword evidence="3" id="KW-0121">Carboxypeptidase</keyword>